<dbReference type="AlphaFoldDB" id="A0A5S9WQF7"/>
<accession>A0A5S9WQF7</accession>
<gene>
    <name evidence="3" type="ORF">C24_LOCUS4744</name>
</gene>
<dbReference type="Proteomes" id="UP000434276">
    <property type="component" value="Unassembled WGS sequence"/>
</dbReference>
<organism evidence="3 4">
    <name type="scientific">Arabidopsis thaliana</name>
    <name type="common">Mouse-ear cress</name>
    <dbReference type="NCBI Taxonomy" id="3702"/>
    <lineage>
        <taxon>Eukaryota</taxon>
        <taxon>Viridiplantae</taxon>
        <taxon>Streptophyta</taxon>
        <taxon>Embryophyta</taxon>
        <taxon>Tracheophyta</taxon>
        <taxon>Spermatophyta</taxon>
        <taxon>Magnoliopsida</taxon>
        <taxon>eudicotyledons</taxon>
        <taxon>Gunneridae</taxon>
        <taxon>Pentapetalae</taxon>
        <taxon>rosids</taxon>
        <taxon>malvids</taxon>
        <taxon>Brassicales</taxon>
        <taxon>Brassicaceae</taxon>
        <taxon>Camelineae</taxon>
        <taxon>Arabidopsis</taxon>
    </lineage>
</organism>
<proteinExistence type="predicted"/>
<sequence>MSGPVRRWSEATRHVRRDRSGNAPSGKALALLVCLVSLVGSVGYMVRFWFKTGTTKAGDFEPF</sequence>
<feature type="transmembrane region" description="Helical" evidence="2">
    <location>
        <begin position="28"/>
        <end position="50"/>
    </location>
</feature>
<evidence type="ECO:0008006" key="5">
    <source>
        <dbReference type="Google" id="ProtNLM"/>
    </source>
</evidence>
<keyword evidence="2" id="KW-0812">Transmembrane</keyword>
<keyword evidence="2" id="KW-0472">Membrane</keyword>
<evidence type="ECO:0000256" key="1">
    <source>
        <dbReference type="SAM" id="MobiDB-lite"/>
    </source>
</evidence>
<protein>
    <recommendedName>
        <fullName evidence="5">Transmembrane protein</fullName>
    </recommendedName>
</protein>
<evidence type="ECO:0000256" key="2">
    <source>
        <dbReference type="SAM" id="Phobius"/>
    </source>
</evidence>
<reference evidence="3 4" key="1">
    <citation type="submission" date="2019-12" db="EMBL/GenBank/DDBJ databases">
        <authorList>
            <person name="Jiao W.-B."/>
            <person name="Schneeberger K."/>
        </authorList>
    </citation>
    <scope>NUCLEOTIDE SEQUENCE [LARGE SCALE GENOMIC DNA]</scope>
    <source>
        <strain evidence="4">cv. C24</strain>
    </source>
</reference>
<name>A0A5S9WQF7_ARATH</name>
<keyword evidence="2" id="KW-1133">Transmembrane helix</keyword>
<evidence type="ECO:0000313" key="3">
    <source>
        <dbReference type="EMBL" id="CAA0300884.1"/>
    </source>
</evidence>
<feature type="region of interest" description="Disordered" evidence="1">
    <location>
        <begin position="1"/>
        <end position="24"/>
    </location>
</feature>
<evidence type="ECO:0000313" key="4">
    <source>
        <dbReference type="Proteomes" id="UP000434276"/>
    </source>
</evidence>
<dbReference type="EMBL" id="CACSHJ010000087">
    <property type="protein sequence ID" value="CAA0300884.1"/>
    <property type="molecule type" value="Genomic_DNA"/>
</dbReference>